<protein>
    <submittedName>
        <fullName evidence="1">Uncharacterized protein</fullName>
    </submittedName>
</protein>
<evidence type="ECO:0000313" key="1">
    <source>
        <dbReference type="EMBL" id="MDQ0176688.1"/>
    </source>
</evidence>
<keyword evidence="2" id="KW-1185">Reference proteome</keyword>
<accession>A0ABT9WU88</accession>
<dbReference type="Proteomes" id="UP001223586">
    <property type="component" value="Unassembled WGS sequence"/>
</dbReference>
<gene>
    <name evidence="1" type="ORF">J2S08_002546</name>
</gene>
<reference evidence="1 2" key="1">
    <citation type="submission" date="2023-07" db="EMBL/GenBank/DDBJ databases">
        <title>Genomic Encyclopedia of Type Strains, Phase IV (KMG-IV): sequencing the most valuable type-strain genomes for metagenomic binning, comparative biology and taxonomic classification.</title>
        <authorList>
            <person name="Goeker M."/>
        </authorList>
    </citation>
    <scope>NUCLEOTIDE SEQUENCE [LARGE SCALE GENOMIC DNA]</scope>
    <source>
        <strain evidence="1 2">DSM 23837</strain>
    </source>
</reference>
<proteinExistence type="predicted"/>
<comment type="caution">
    <text evidence="1">The sequence shown here is derived from an EMBL/GenBank/DDBJ whole genome shotgun (WGS) entry which is preliminary data.</text>
</comment>
<evidence type="ECO:0000313" key="2">
    <source>
        <dbReference type="Proteomes" id="UP001223586"/>
    </source>
</evidence>
<organism evidence="1 2">
    <name type="scientific">Bacillus chungangensis</name>
    <dbReference type="NCBI Taxonomy" id="587633"/>
    <lineage>
        <taxon>Bacteria</taxon>
        <taxon>Bacillati</taxon>
        <taxon>Bacillota</taxon>
        <taxon>Bacilli</taxon>
        <taxon>Bacillales</taxon>
        <taxon>Bacillaceae</taxon>
        <taxon>Bacillus</taxon>
    </lineage>
</organism>
<dbReference type="EMBL" id="JAUSTT010000014">
    <property type="protein sequence ID" value="MDQ0176688.1"/>
    <property type="molecule type" value="Genomic_DNA"/>
</dbReference>
<sequence length="39" mass="4702">MQFFDVKIIHNPFQLLVFVKGLHKFLKNNYCQKTEDSVM</sequence>
<name>A0ABT9WU88_9BACI</name>